<dbReference type="KEGG" id="cfus:CYFUS_007919"/>
<organism evidence="1 2">
    <name type="scientific">Cystobacter fuscus</name>
    <dbReference type="NCBI Taxonomy" id="43"/>
    <lineage>
        <taxon>Bacteria</taxon>
        <taxon>Pseudomonadati</taxon>
        <taxon>Myxococcota</taxon>
        <taxon>Myxococcia</taxon>
        <taxon>Myxococcales</taxon>
        <taxon>Cystobacterineae</taxon>
        <taxon>Archangiaceae</taxon>
        <taxon>Cystobacter</taxon>
    </lineage>
</organism>
<dbReference type="SUPFAM" id="SSF54637">
    <property type="entry name" value="Thioesterase/thiol ester dehydrase-isomerase"/>
    <property type="match status" value="1"/>
</dbReference>
<reference evidence="1 2" key="1">
    <citation type="submission" date="2017-06" db="EMBL/GenBank/DDBJ databases">
        <title>Sequencing and comparative analysis of myxobacterial genomes.</title>
        <authorList>
            <person name="Rupp O."/>
            <person name="Goesmann A."/>
            <person name="Sogaard-Andersen L."/>
        </authorList>
    </citation>
    <scope>NUCLEOTIDE SEQUENCE [LARGE SCALE GENOMIC DNA]</scope>
    <source>
        <strain evidence="1 2">DSM 52655</strain>
    </source>
</reference>
<dbReference type="InterPro" id="IPR029069">
    <property type="entry name" value="HotDog_dom_sf"/>
</dbReference>
<name>A0A250JGA1_9BACT</name>
<proteinExistence type="predicted"/>
<dbReference type="EMBL" id="CP022098">
    <property type="protein sequence ID" value="ATB42441.1"/>
    <property type="molecule type" value="Genomic_DNA"/>
</dbReference>
<gene>
    <name evidence="1" type="ORF">CYFUS_007919</name>
</gene>
<dbReference type="CDD" id="cd00586">
    <property type="entry name" value="4HBT"/>
    <property type="match status" value="1"/>
</dbReference>
<protein>
    <submittedName>
        <fullName evidence="1">Thioesterase superfamily</fullName>
    </submittedName>
</protein>
<sequence length="169" mass="19626">MSKPVQVLGYHETPGRVRFGEVDRYGYLWHGHALAYFEAARADLARRTRLSVSELLEFNLAVPMVDLWIEYKKPAHEDEELVTQISLLRQPLRTPFIQFAYRIVKVHDGLEVLRGRTRQLIMPQNGTLRTRLPDEIQSRLESVWSYLETCPRWQEEQILGLLGGPPPCS</sequence>
<dbReference type="AlphaFoldDB" id="A0A250JGA1"/>
<dbReference type="Gene3D" id="3.10.129.10">
    <property type="entry name" value="Hotdog Thioesterase"/>
    <property type="match status" value="1"/>
</dbReference>
<evidence type="ECO:0000313" key="1">
    <source>
        <dbReference type="EMBL" id="ATB42441.1"/>
    </source>
</evidence>
<dbReference type="Proteomes" id="UP000217257">
    <property type="component" value="Chromosome"/>
</dbReference>
<dbReference type="RefSeq" id="WP_095989999.1">
    <property type="nucleotide sequence ID" value="NZ_CP022098.1"/>
</dbReference>
<dbReference type="Pfam" id="PF13279">
    <property type="entry name" value="4HBT_2"/>
    <property type="match status" value="1"/>
</dbReference>
<accession>A0A250JGA1</accession>
<evidence type="ECO:0000313" key="2">
    <source>
        <dbReference type="Proteomes" id="UP000217257"/>
    </source>
</evidence>